<accession>A0A2T0V9Z7</accession>
<dbReference type="OrthoDB" id="5121796at2"/>
<comment type="caution">
    <text evidence="2">The sequence shown here is derived from an EMBL/GenBank/DDBJ whole genome shotgun (WGS) entry which is preliminary data.</text>
</comment>
<dbReference type="AlphaFoldDB" id="A0A2T0V9Z7"/>
<protein>
    <submittedName>
        <fullName evidence="2">Uncharacterized protein</fullName>
    </submittedName>
</protein>
<sequence length="182" mass="18860">MTPAGRLKAEKLAGAAFWCAGIVLVAVTLLPVLVIMAIGLVTGTTPSEDEGGIYGVASGYPAFDPQAWLIWIPAIVLLAFSLFTIPLPMRGMSGRGSAGLSRPVLTYVTLALFLMAFVNGGAFVGAPGIGPAGLYASLVVGLTFVLLLLRTIAGALRLVPKSWREGTPVQPRSPGEKDINVA</sequence>
<evidence type="ECO:0000313" key="2">
    <source>
        <dbReference type="EMBL" id="PRY67019.1"/>
    </source>
</evidence>
<name>A0A2T0V9Z7_9MICO</name>
<feature type="transmembrane region" description="Helical" evidence="1">
    <location>
        <begin position="105"/>
        <end position="126"/>
    </location>
</feature>
<keyword evidence="1" id="KW-1133">Transmembrane helix</keyword>
<evidence type="ECO:0000256" key="1">
    <source>
        <dbReference type="SAM" id="Phobius"/>
    </source>
</evidence>
<organism evidence="2 3">
    <name type="scientific">Glaciihabitans tibetensis</name>
    <dbReference type="NCBI Taxonomy" id="1266600"/>
    <lineage>
        <taxon>Bacteria</taxon>
        <taxon>Bacillati</taxon>
        <taxon>Actinomycetota</taxon>
        <taxon>Actinomycetes</taxon>
        <taxon>Micrococcales</taxon>
        <taxon>Microbacteriaceae</taxon>
        <taxon>Glaciihabitans</taxon>
    </lineage>
</organism>
<gene>
    <name evidence="2" type="ORF">B0I08_108103</name>
</gene>
<keyword evidence="3" id="KW-1185">Reference proteome</keyword>
<dbReference type="RefSeq" id="WP_106214143.1">
    <property type="nucleotide sequence ID" value="NZ_PVTL01000008.1"/>
</dbReference>
<evidence type="ECO:0000313" key="3">
    <source>
        <dbReference type="Proteomes" id="UP000237983"/>
    </source>
</evidence>
<feature type="transmembrane region" description="Helical" evidence="1">
    <location>
        <begin position="68"/>
        <end position="85"/>
    </location>
</feature>
<dbReference type="EMBL" id="PVTL01000008">
    <property type="protein sequence ID" value="PRY67019.1"/>
    <property type="molecule type" value="Genomic_DNA"/>
</dbReference>
<keyword evidence="1" id="KW-0472">Membrane</keyword>
<reference evidence="2 3" key="1">
    <citation type="submission" date="2018-03" db="EMBL/GenBank/DDBJ databases">
        <title>Genomic Encyclopedia of Type Strains, Phase III (KMG-III): the genomes of soil and plant-associated and newly described type strains.</title>
        <authorList>
            <person name="Whitman W."/>
        </authorList>
    </citation>
    <scope>NUCLEOTIDE SEQUENCE [LARGE SCALE GENOMIC DNA]</scope>
    <source>
        <strain evidence="2 3">CGMCC 1.12484</strain>
    </source>
</reference>
<dbReference type="Proteomes" id="UP000237983">
    <property type="component" value="Unassembled WGS sequence"/>
</dbReference>
<feature type="transmembrane region" description="Helical" evidence="1">
    <location>
        <begin position="132"/>
        <end position="153"/>
    </location>
</feature>
<proteinExistence type="predicted"/>
<feature type="transmembrane region" description="Helical" evidence="1">
    <location>
        <begin position="12"/>
        <end position="41"/>
    </location>
</feature>
<keyword evidence="1" id="KW-0812">Transmembrane</keyword>